<sequence>MTTKSNASERSSISSLTRYLQEIRQYGTLEPEQEQLLARRWTEHRDSAAAEALVTSHLGLIVKIAHGFRGYGLPLAELVAEGNVGMMQAICRFDPDRGFRLSTYAMWWIRAAILEYILKSWSMVRLCTTPRHKRLFFKLRKLKGQLRAIEDGDLSPEIVTKIAVQLDVSEHDVVTMNRRMAGPDHSLNAPIAEDGEDQWQDWLVDPAESVETELGNRQEFNARRVLMWAAMDHLSERERHILTERRLRERPLKLDELASHYGVSRERIRQIEERAFRKLQEAVGTIAPRPGAKQPPALQMDALPAAMRPMVAPPAIAEARVRPFAPQQPDWDQVANPYSGAFPPRPEADWALEPVIAG</sequence>
<evidence type="ECO:0000256" key="6">
    <source>
        <dbReference type="ARBA" id="ARBA00023125"/>
    </source>
</evidence>
<dbReference type="EMBL" id="BMJQ01000011">
    <property type="protein sequence ID" value="GGF30909.1"/>
    <property type="molecule type" value="Genomic_DNA"/>
</dbReference>
<evidence type="ECO:0000256" key="5">
    <source>
        <dbReference type="ARBA" id="ARBA00023082"/>
    </source>
</evidence>
<feature type="domain" description="RNA polymerase sigma-70 region 2" evidence="9">
    <location>
        <begin position="53"/>
        <end position="121"/>
    </location>
</feature>
<accession>A0A8J3E6M1</accession>
<keyword evidence="2" id="KW-0963">Cytoplasm</keyword>
<organism evidence="11 12">
    <name type="scientific">Aliidongia dinghuensis</name>
    <dbReference type="NCBI Taxonomy" id="1867774"/>
    <lineage>
        <taxon>Bacteria</taxon>
        <taxon>Pseudomonadati</taxon>
        <taxon>Pseudomonadota</taxon>
        <taxon>Alphaproteobacteria</taxon>
        <taxon>Rhodospirillales</taxon>
        <taxon>Dongiaceae</taxon>
        <taxon>Aliidongia</taxon>
    </lineage>
</organism>
<feature type="domain" description="RNA polymerase sigma-70 region 4" evidence="10">
    <location>
        <begin position="230"/>
        <end position="281"/>
    </location>
</feature>
<name>A0A8J3E6M1_9PROT</name>
<keyword evidence="6" id="KW-0238">DNA-binding</keyword>
<dbReference type="CDD" id="cd06171">
    <property type="entry name" value="Sigma70_r4"/>
    <property type="match status" value="1"/>
</dbReference>
<dbReference type="GO" id="GO:0003677">
    <property type="term" value="F:DNA binding"/>
    <property type="evidence" value="ECO:0007669"/>
    <property type="project" value="UniProtKB-KW"/>
</dbReference>
<dbReference type="PRINTS" id="PR00046">
    <property type="entry name" value="SIGMA70FCT"/>
</dbReference>
<dbReference type="Pfam" id="PF04542">
    <property type="entry name" value="Sigma70_r2"/>
    <property type="match status" value="1"/>
</dbReference>
<dbReference type="PANTHER" id="PTHR30376:SF3">
    <property type="entry name" value="RNA POLYMERASE SIGMA FACTOR RPOH"/>
    <property type="match status" value="1"/>
</dbReference>
<keyword evidence="3" id="KW-0805">Transcription regulation</keyword>
<reference evidence="11" key="2">
    <citation type="submission" date="2020-09" db="EMBL/GenBank/DDBJ databases">
        <authorList>
            <person name="Sun Q."/>
            <person name="Zhou Y."/>
        </authorList>
    </citation>
    <scope>NUCLEOTIDE SEQUENCE</scope>
    <source>
        <strain evidence="11">CGMCC 1.15725</strain>
    </source>
</reference>
<evidence type="ECO:0000256" key="4">
    <source>
        <dbReference type="ARBA" id="ARBA00023016"/>
    </source>
</evidence>
<dbReference type="GO" id="GO:0016987">
    <property type="term" value="F:sigma factor activity"/>
    <property type="evidence" value="ECO:0007669"/>
    <property type="project" value="UniProtKB-UniRule"/>
</dbReference>
<keyword evidence="5" id="KW-0731">Sigma factor</keyword>
<dbReference type="Gene3D" id="1.20.120.1810">
    <property type="match status" value="1"/>
</dbReference>
<comment type="similarity">
    <text evidence="1">Belongs to the sigma-70 factor family.</text>
</comment>
<dbReference type="PANTHER" id="PTHR30376">
    <property type="entry name" value="SIGMA FACTOR RPOH HEAT SHOCK RELATED"/>
    <property type="match status" value="1"/>
</dbReference>
<evidence type="ECO:0000256" key="2">
    <source>
        <dbReference type="ARBA" id="ARBA00022490"/>
    </source>
</evidence>
<dbReference type="Proteomes" id="UP000646365">
    <property type="component" value="Unassembled WGS sequence"/>
</dbReference>
<evidence type="ECO:0000256" key="3">
    <source>
        <dbReference type="ARBA" id="ARBA00023015"/>
    </source>
</evidence>
<protein>
    <recommendedName>
        <fullName evidence="8">RNA polymerase sigma factor RpoH</fullName>
    </recommendedName>
</protein>
<dbReference type="GO" id="GO:0006352">
    <property type="term" value="P:DNA-templated transcription initiation"/>
    <property type="evidence" value="ECO:0007669"/>
    <property type="project" value="UniProtKB-UniRule"/>
</dbReference>
<gene>
    <name evidence="11" type="ORF">GCM10011611_41260</name>
</gene>
<proteinExistence type="inferred from homology"/>
<dbReference type="SUPFAM" id="SSF88659">
    <property type="entry name" value="Sigma3 and sigma4 domains of RNA polymerase sigma factors"/>
    <property type="match status" value="1"/>
</dbReference>
<dbReference type="NCBIfam" id="TIGR02937">
    <property type="entry name" value="sigma70-ECF"/>
    <property type="match status" value="1"/>
</dbReference>
<keyword evidence="12" id="KW-1185">Reference proteome</keyword>
<dbReference type="NCBIfam" id="NF005143">
    <property type="entry name" value="PRK06596.1"/>
    <property type="match status" value="1"/>
</dbReference>
<dbReference type="SUPFAM" id="SSF88946">
    <property type="entry name" value="Sigma2 domain of RNA polymerase sigma factors"/>
    <property type="match status" value="1"/>
</dbReference>
<dbReference type="InterPro" id="IPR050813">
    <property type="entry name" value="Sigma-70_Factor"/>
</dbReference>
<dbReference type="InterPro" id="IPR013325">
    <property type="entry name" value="RNA_pol_sigma_r2"/>
</dbReference>
<dbReference type="Gene3D" id="1.20.140.160">
    <property type="match status" value="1"/>
</dbReference>
<dbReference type="InterPro" id="IPR012759">
    <property type="entry name" value="RNA_pol_sigma_RpoH_proteobac"/>
</dbReference>
<dbReference type="InterPro" id="IPR014284">
    <property type="entry name" value="RNA_pol_sigma-70_dom"/>
</dbReference>
<evidence type="ECO:0000313" key="12">
    <source>
        <dbReference type="Proteomes" id="UP000646365"/>
    </source>
</evidence>
<dbReference type="InterPro" id="IPR013324">
    <property type="entry name" value="RNA_pol_sigma_r3/r4-like"/>
</dbReference>
<evidence type="ECO:0000256" key="8">
    <source>
        <dbReference type="NCBIfam" id="TIGR02392"/>
    </source>
</evidence>
<comment type="caution">
    <text evidence="11">The sequence shown here is derived from an EMBL/GenBank/DDBJ whole genome shotgun (WGS) entry which is preliminary data.</text>
</comment>
<evidence type="ECO:0000313" key="11">
    <source>
        <dbReference type="EMBL" id="GGF30909.1"/>
    </source>
</evidence>
<dbReference type="AlphaFoldDB" id="A0A8J3E6M1"/>
<dbReference type="InterPro" id="IPR000943">
    <property type="entry name" value="RNA_pol_sigma70"/>
</dbReference>
<evidence type="ECO:0000256" key="7">
    <source>
        <dbReference type="ARBA" id="ARBA00023163"/>
    </source>
</evidence>
<evidence type="ECO:0000259" key="9">
    <source>
        <dbReference type="Pfam" id="PF04542"/>
    </source>
</evidence>
<dbReference type="InterPro" id="IPR007627">
    <property type="entry name" value="RNA_pol_sigma70_r2"/>
</dbReference>
<dbReference type="NCBIfam" id="TIGR02392">
    <property type="entry name" value="rpoH_proteo"/>
    <property type="match status" value="1"/>
</dbReference>
<dbReference type="InterPro" id="IPR007630">
    <property type="entry name" value="RNA_pol_sigma70_r4"/>
</dbReference>
<reference evidence="11" key="1">
    <citation type="journal article" date="2014" name="Int. J. Syst. Evol. Microbiol.">
        <title>Complete genome sequence of Corynebacterium casei LMG S-19264T (=DSM 44701T), isolated from a smear-ripened cheese.</title>
        <authorList>
            <consortium name="US DOE Joint Genome Institute (JGI-PGF)"/>
            <person name="Walter F."/>
            <person name="Albersmeier A."/>
            <person name="Kalinowski J."/>
            <person name="Ruckert C."/>
        </authorList>
    </citation>
    <scope>NUCLEOTIDE SEQUENCE</scope>
    <source>
        <strain evidence="11">CGMCC 1.15725</strain>
    </source>
</reference>
<evidence type="ECO:0000259" key="10">
    <source>
        <dbReference type="Pfam" id="PF04545"/>
    </source>
</evidence>
<keyword evidence="7" id="KW-0804">Transcription</keyword>
<keyword evidence="4" id="KW-0346">Stress response</keyword>
<dbReference type="Pfam" id="PF04545">
    <property type="entry name" value="Sigma70_r4"/>
    <property type="match status" value="1"/>
</dbReference>
<evidence type="ECO:0000256" key="1">
    <source>
        <dbReference type="ARBA" id="ARBA00007788"/>
    </source>
</evidence>